<dbReference type="OrthoDB" id="48988at2759"/>
<dbReference type="SUPFAM" id="SSF51430">
    <property type="entry name" value="NAD(P)-linked oxidoreductase"/>
    <property type="match status" value="1"/>
</dbReference>
<dbReference type="Pfam" id="PF00248">
    <property type="entry name" value="Aldo_ket_red"/>
    <property type="match status" value="1"/>
</dbReference>
<evidence type="ECO:0000313" key="4">
    <source>
        <dbReference type="EMBL" id="GJE93851.1"/>
    </source>
</evidence>
<sequence>MGDVWAAAPEPPTKLGRHRQLAPGAGLHVSPIQLGAMSIGDKWHPYGMGTMDKEQSFALLDAFYKAGGNFVDTANVYQDETSEEFIGEWMESRGVRDQMVIATKYSLLYKRGDSFEKIPQKSQYVGNSTKSMHVSVHDSLRKLRTSYIDIFYVHFWDYNCTVEEVMNGLHHLVAQGKVLYLGVSDTPAWVVSKANNYARMAGKTPFVIYEGEWNICMRDMERDIIPMCIHEGMAIAPWNVLCAGKIRTDAEEERRMKSGEGGRTMLQFDGWLRNETERKASRALEKVAGELGAKSITAVAIAYLMQKYPYVFPIVGGRKIEHLHANLEALDIALSPEQMKFLNDTVPFNKGFPYLLFGDGSEYNVVYNAAGHFDKWPAQQAIRPQKLAL</sequence>
<protein>
    <submittedName>
        <fullName evidence="4">Aldo/keto reductase</fullName>
    </submittedName>
</protein>
<dbReference type="InterPro" id="IPR036812">
    <property type="entry name" value="NAD(P)_OxRdtase_dom_sf"/>
</dbReference>
<dbReference type="EMBL" id="BPQB01000035">
    <property type="protein sequence ID" value="GJE93851.1"/>
    <property type="molecule type" value="Genomic_DNA"/>
</dbReference>
<organism evidence="4 5">
    <name type="scientific">Phanerochaete sordida</name>
    <dbReference type="NCBI Taxonomy" id="48140"/>
    <lineage>
        <taxon>Eukaryota</taxon>
        <taxon>Fungi</taxon>
        <taxon>Dikarya</taxon>
        <taxon>Basidiomycota</taxon>
        <taxon>Agaricomycotina</taxon>
        <taxon>Agaricomycetes</taxon>
        <taxon>Polyporales</taxon>
        <taxon>Phanerochaetaceae</taxon>
        <taxon>Phanerochaete</taxon>
    </lineage>
</organism>
<comment type="caution">
    <text evidence="4">The sequence shown here is derived from an EMBL/GenBank/DDBJ whole genome shotgun (WGS) entry which is preliminary data.</text>
</comment>
<evidence type="ECO:0000256" key="1">
    <source>
        <dbReference type="ARBA" id="ARBA00023002"/>
    </source>
</evidence>
<dbReference type="GO" id="GO:0016491">
    <property type="term" value="F:oxidoreductase activity"/>
    <property type="evidence" value="ECO:0007669"/>
    <property type="project" value="UniProtKB-KW"/>
</dbReference>
<evidence type="ECO:0000313" key="5">
    <source>
        <dbReference type="Proteomes" id="UP000703269"/>
    </source>
</evidence>
<feature type="domain" description="NADP-dependent oxidoreductase" evidence="3">
    <location>
        <begin position="31"/>
        <end position="342"/>
    </location>
</feature>
<comment type="similarity">
    <text evidence="2">Belongs to the aldo/keto reductase family. Aldo/keto reductase 2 subfamily.</text>
</comment>
<dbReference type="PANTHER" id="PTHR43364:SF2">
    <property type="entry name" value="ARYL-ALCOHOL DEHYDROGENASE AAD10-RELATED"/>
    <property type="match status" value="1"/>
</dbReference>
<dbReference type="Gene3D" id="3.20.20.100">
    <property type="entry name" value="NADP-dependent oxidoreductase domain"/>
    <property type="match status" value="1"/>
</dbReference>
<dbReference type="InterPro" id="IPR023210">
    <property type="entry name" value="NADP_OxRdtase_dom"/>
</dbReference>
<evidence type="ECO:0000256" key="2">
    <source>
        <dbReference type="ARBA" id="ARBA00038157"/>
    </source>
</evidence>
<evidence type="ECO:0000259" key="3">
    <source>
        <dbReference type="Pfam" id="PF00248"/>
    </source>
</evidence>
<accession>A0A9P3LFT1</accession>
<name>A0A9P3LFT1_9APHY</name>
<keyword evidence="1" id="KW-0560">Oxidoreductase</keyword>
<dbReference type="AlphaFoldDB" id="A0A9P3LFT1"/>
<dbReference type="PANTHER" id="PTHR43364">
    <property type="entry name" value="NADH-SPECIFIC METHYLGLYOXAL REDUCTASE-RELATED"/>
    <property type="match status" value="1"/>
</dbReference>
<reference evidence="4 5" key="1">
    <citation type="submission" date="2021-08" db="EMBL/GenBank/DDBJ databases">
        <title>Draft Genome Sequence of Phanerochaete sordida strain YK-624.</title>
        <authorList>
            <person name="Mori T."/>
            <person name="Dohra H."/>
            <person name="Suzuki T."/>
            <person name="Kawagishi H."/>
            <person name="Hirai H."/>
        </authorList>
    </citation>
    <scope>NUCLEOTIDE SEQUENCE [LARGE SCALE GENOMIC DNA]</scope>
    <source>
        <strain evidence="4 5">YK-624</strain>
    </source>
</reference>
<dbReference type="InterPro" id="IPR050523">
    <property type="entry name" value="AKR_Detox_Biosynth"/>
</dbReference>
<dbReference type="Proteomes" id="UP000703269">
    <property type="component" value="Unassembled WGS sequence"/>
</dbReference>
<gene>
    <name evidence="4" type="ORF">PsYK624_100150</name>
</gene>
<keyword evidence="5" id="KW-1185">Reference proteome</keyword>
<dbReference type="CDD" id="cd19146">
    <property type="entry name" value="AKR_AKR9A1-2"/>
    <property type="match status" value="1"/>
</dbReference>
<proteinExistence type="inferred from homology"/>